<gene>
    <name evidence="1" type="ORF">Vadar_029417</name>
</gene>
<dbReference type="EMBL" id="CM037160">
    <property type="protein sequence ID" value="KAH7841398.1"/>
    <property type="molecule type" value="Genomic_DNA"/>
</dbReference>
<protein>
    <submittedName>
        <fullName evidence="1">Uncharacterized protein</fullName>
    </submittedName>
</protein>
<comment type="caution">
    <text evidence="1">The sequence shown here is derived from an EMBL/GenBank/DDBJ whole genome shotgun (WGS) entry which is preliminary data.</text>
</comment>
<dbReference type="Proteomes" id="UP000828048">
    <property type="component" value="Chromosome 10"/>
</dbReference>
<keyword evidence="2" id="KW-1185">Reference proteome</keyword>
<accession>A0ACB7XLW8</accession>
<proteinExistence type="predicted"/>
<evidence type="ECO:0000313" key="2">
    <source>
        <dbReference type="Proteomes" id="UP000828048"/>
    </source>
</evidence>
<reference evidence="1 2" key="1">
    <citation type="journal article" date="2021" name="Hortic Res">
        <title>High-quality reference genome and annotation aids understanding of berry development for evergreen blueberry (Vaccinium darrowii).</title>
        <authorList>
            <person name="Yu J."/>
            <person name="Hulse-Kemp A.M."/>
            <person name="Babiker E."/>
            <person name="Staton M."/>
        </authorList>
    </citation>
    <scope>NUCLEOTIDE SEQUENCE [LARGE SCALE GENOMIC DNA]</scope>
    <source>
        <strain evidence="2">cv. NJ 8807/NJ 8810</strain>
        <tissue evidence="1">Young leaf</tissue>
    </source>
</reference>
<evidence type="ECO:0000313" key="1">
    <source>
        <dbReference type="EMBL" id="KAH7841398.1"/>
    </source>
</evidence>
<name>A0ACB7XLW8_9ERIC</name>
<sequence length="524" mass="59885">MATNFSSPGPPPCSISYSISRVLNPPSIILLGVPAAASAGTFHHRGILSVEIFSKTRNDGQTQKWGGLAPLYLLQQSNRTLVQCNSTSTGNSPITTVAFKDMKLLSLFQELKVDEREMDLLLDNNPGLRTRPVNSIRNRIQSLEKLGINSIRLGRLILKHPDLLTAKQVDSFVHFVMVDLESKIEPLQLERLFNTTDPRFFVGFEGKVKLLLHHGIPQEKLAHVLNKVNLAKALCHKSAKEIERTIIFLNRFGGVDFIIRRPVILNYDLDDQLIPRFMYLYELSGRDEEATASVFRKVPGILTYTVEHLKDHVEFLRSFAGLTDQEIFRIVLLYPNVFSASRKRKLHPRIDFLKECGMSSNDIFKFLIKAPLFLTLSFEENLAYKLVFLVKIGYKSRTKDLARAMGAITRTSCKNFQLVIGLYLHYGLSCDDILIMSRRHPQVLQHNPESLEEKMDYLIEDMGREVRELLGFPAFLGYKLDSRIKFRYEERKKILGEGMSINKLLCVSAEKFRLKKNKKNSLLL</sequence>
<organism evidence="1 2">
    <name type="scientific">Vaccinium darrowii</name>
    <dbReference type="NCBI Taxonomy" id="229202"/>
    <lineage>
        <taxon>Eukaryota</taxon>
        <taxon>Viridiplantae</taxon>
        <taxon>Streptophyta</taxon>
        <taxon>Embryophyta</taxon>
        <taxon>Tracheophyta</taxon>
        <taxon>Spermatophyta</taxon>
        <taxon>Magnoliopsida</taxon>
        <taxon>eudicotyledons</taxon>
        <taxon>Gunneridae</taxon>
        <taxon>Pentapetalae</taxon>
        <taxon>asterids</taxon>
        <taxon>Ericales</taxon>
        <taxon>Ericaceae</taxon>
        <taxon>Vaccinioideae</taxon>
        <taxon>Vaccinieae</taxon>
        <taxon>Vaccinium</taxon>
    </lineage>
</organism>